<dbReference type="Proteomes" id="UP000294802">
    <property type="component" value="Unassembled WGS sequence"/>
</dbReference>
<accession>A0A4R6BU11</accession>
<protein>
    <submittedName>
        <fullName evidence="1">DUF393 domain-containing protein</fullName>
    </submittedName>
</protein>
<dbReference type="GO" id="GO:0015035">
    <property type="term" value="F:protein-disulfide reductase activity"/>
    <property type="evidence" value="ECO:0007669"/>
    <property type="project" value="InterPro"/>
</dbReference>
<name>A0A4R6BU11_9STAP</name>
<dbReference type="Pfam" id="PF04134">
    <property type="entry name" value="DCC1-like"/>
    <property type="match status" value="1"/>
</dbReference>
<reference evidence="1 2" key="1">
    <citation type="submission" date="2019-01" db="EMBL/GenBank/DDBJ databases">
        <title>Draft genome sequences of the type strains of six Macrococcus species.</title>
        <authorList>
            <person name="Mazhar S."/>
            <person name="Altermann E."/>
            <person name="Hill C."/>
            <person name="Mcauliffe O."/>
        </authorList>
    </citation>
    <scope>NUCLEOTIDE SEQUENCE [LARGE SCALE GENOMIC DNA]</scope>
    <source>
        <strain evidence="1 2">CCM4815</strain>
    </source>
</reference>
<dbReference type="RefSeq" id="WP_133444093.1">
    <property type="nucleotide sequence ID" value="NZ_SCWB01000012.1"/>
</dbReference>
<dbReference type="AlphaFoldDB" id="A0A4R6BU11"/>
<keyword evidence="2" id="KW-1185">Reference proteome</keyword>
<dbReference type="InterPro" id="IPR052927">
    <property type="entry name" value="DCC_oxidoreductase"/>
</dbReference>
<gene>
    <name evidence="1" type="ORF">ERX29_07550</name>
</gene>
<evidence type="ECO:0000313" key="2">
    <source>
        <dbReference type="Proteomes" id="UP000294802"/>
    </source>
</evidence>
<dbReference type="PANTHER" id="PTHR33639">
    <property type="entry name" value="THIOL-DISULFIDE OXIDOREDUCTASE DCC"/>
    <property type="match status" value="1"/>
</dbReference>
<organism evidence="1 2">
    <name type="scientific">Macrococcus lamae</name>
    <dbReference type="NCBI Taxonomy" id="198484"/>
    <lineage>
        <taxon>Bacteria</taxon>
        <taxon>Bacillati</taxon>
        <taxon>Bacillota</taxon>
        <taxon>Bacilli</taxon>
        <taxon>Bacillales</taxon>
        <taxon>Staphylococcaceae</taxon>
        <taxon>Macrococcus</taxon>
    </lineage>
</organism>
<sequence length="112" mass="13244">MNVVIYDGDCGFCQYWIRWLLKLDRNEELMFADQYSNFFQKLPVQRTDSIMFVENHKIYFESQAIIEILSVTGYRKLAATGRLIPGIVRDGVYRMIAKYRHHLAPKSCKMMP</sequence>
<dbReference type="OrthoDB" id="9785438at2"/>
<comment type="caution">
    <text evidence="1">The sequence shown here is derived from an EMBL/GenBank/DDBJ whole genome shotgun (WGS) entry which is preliminary data.</text>
</comment>
<evidence type="ECO:0000313" key="1">
    <source>
        <dbReference type="EMBL" id="TDM07898.1"/>
    </source>
</evidence>
<proteinExistence type="predicted"/>
<dbReference type="PANTHER" id="PTHR33639:SF2">
    <property type="entry name" value="DUF393 DOMAIN-CONTAINING PROTEIN"/>
    <property type="match status" value="1"/>
</dbReference>
<dbReference type="InterPro" id="IPR007263">
    <property type="entry name" value="DCC1-like"/>
</dbReference>
<dbReference type="EMBL" id="SCWB01000012">
    <property type="protein sequence ID" value="TDM07898.1"/>
    <property type="molecule type" value="Genomic_DNA"/>
</dbReference>